<evidence type="ECO:0000256" key="6">
    <source>
        <dbReference type="ARBA" id="ARBA00023136"/>
    </source>
</evidence>
<evidence type="ECO:0000313" key="10">
    <source>
        <dbReference type="Proteomes" id="UP000694888"/>
    </source>
</evidence>
<evidence type="ECO:0000256" key="8">
    <source>
        <dbReference type="SAM" id="Phobius"/>
    </source>
</evidence>
<keyword evidence="6 8" id="KW-0472">Membrane</keyword>
<feature type="transmembrane region" description="Helical" evidence="8">
    <location>
        <begin position="108"/>
        <end position="131"/>
    </location>
</feature>
<accession>A0ABM1VQG6</accession>
<dbReference type="InterPro" id="IPR013099">
    <property type="entry name" value="K_chnl_dom"/>
</dbReference>
<evidence type="ECO:0000256" key="4">
    <source>
        <dbReference type="ARBA" id="ARBA00022989"/>
    </source>
</evidence>
<dbReference type="PANTHER" id="PTHR11003">
    <property type="entry name" value="POTASSIUM CHANNEL, SUBFAMILY K"/>
    <property type="match status" value="1"/>
</dbReference>
<gene>
    <name evidence="11" type="primary">LOC118477392</name>
</gene>
<evidence type="ECO:0000256" key="2">
    <source>
        <dbReference type="ARBA" id="ARBA00022448"/>
    </source>
</evidence>
<dbReference type="RefSeq" id="XP_035824658.1">
    <property type="nucleotide sequence ID" value="XM_035968765.1"/>
</dbReference>
<evidence type="ECO:0000313" key="11">
    <source>
        <dbReference type="RefSeq" id="XP_035824658.1"/>
    </source>
</evidence>
<feature type="domain" description="Potassium channel" evidence="9">
    <location>
        <begin position="48"/>
        <end position="130"/>
    </location>
</feature>
<keyword evidence="4 8" id="KW-1133">Transmembrane helix</keyword>
<sequence length="196" mass="21838">MLLLLGGLGEKMRRMTSRFSKCVSLLPCSKRVNRFFNYALIAGFGLLVLFVGPSFALIYFEGWTGVDAVYYCFVSLSTIGFGDLALGDPTSAAHQNNSAGHHIYRVMSLVWVLFGLAYVGIVITSLGHLFIRGSCGANNVETMRLKAELKRLKQEIKAQRLYARRSGLNMTWSSQQMMEGDLTWDSEIIPDNPTPQ</sequence>
<organism evidence="10 11">
    <name type="scientific">Aplysia californica</name>
    <name type="common">California sea hare</name>
    <dbReference type="NCBI Taxonomy" id="6500"/>
    <lineage>
        <taxon>Eukaryota</taxon>
        <taxon>Metazoa</taxon>
        <taxon>Spiralia</taxon>
        <taxon>Lophotrochozoa</taxon>
        <taxon>Mollusca</taxon>
        <taxon>Gastropoda</taxon>
        <taxon>Heterobranchia</taxon>
        <taxon>Euthyneura</taxon>
        <taxon>Tectipleura</taxon>
        <taxon>Aplysiida</taxon>
        <taxon>Aplysioidea</taxon>
        <taxon>Aplysiidae</taxon>
        <taxon>Aplysia</taxon>
    </lineage>
</organism>
<protein>
    <submittedName>
        <fullName evidence="11">Potassium channel subfamily K member 4-like</fullName>
    </submittedName>
</protein>
<name>A0ABM1VQG6_APLCA</name>
<dbReference type="SUPFAM" id="SSF81324">
    <property type="entry name" value="Voltage-gated potassium channels"/>
    <property type="match status" value="1"/>
</dbReference>
<keyword evidence="10" id="KW-1185">Reference proteome</keyword>
<keyword evidence="2" id="KW-0813">Transport</keyword>
<keyword evidence="5" id="KW-0406">Ion transport</keyword>
<evidence type="ECO:0000256" key="1">
    <source>
        <dbReference type="ARBA" id="ARBA00004141"/>
    </source>
</evidence>
<dbReference type="PANTHER" id="PTHR11003:SF330">
    <property type="entry name" value="POTASSIUM CHANNEL DOMAIN-CONTAINING PROTEIN"/>
    <property type="match status" value="1"/>
</dbReference>
<evidence type="ECO:0000256" key="7">
    <source>
        <dbReference type="ARBA" id="ARBA00023303"/>
    </source>
</evidence>
<feature type="transmembrane region" description="Helical" evidence="8">
    <location>
        <begin position="35"/>
        <end position="56"/>
    </location>
</feature>
<comment type="subcellular location">
    <subcellularLocation>
        <location evidence="1">Membrane</location>
        <topology evidence="1">Multi-pass membrane protein</topology>
    </subcellularLocation>
</comment>
<proteinExistence type="predicted"/>
<evidence type="ECO:0000256" key="5">
    <source>
        <dbReference type="ARBA" id="ARBA00023065"/>
    </source>
</evidence>
<dbReference type="GeneID" id="118477392"/>
<dbReference type="Pfam" id="PF07885">
    <property type="entry name" value="Ion_trans_2"/>
    <property type="match status" value="1"/>
</dbReference>
<dbReference type="Gene3D" id="1.10.287.70">
    <property type="match status" value="1"/>
</dbReference>
<dbReference type="Proteomes" id="UP000694888">
    <property type="component" value="Unplaced"/>
</dbReference>
<keyword evidence="7" id="KW-0407">Ion channel</keyword>
<reference evidence="11" key="1">
    <citation type="submission" date="2025-08" db="UniProtKB">
        <authorList>
            <consortium name="RefSeq"/>
        </authorList>
    </citation>
    <scope>IDENTIFICATION</scope>
</reference>
<dbReference type="InterPro" id="IPR003280">
    <property type="entry name" value="2pore_dom_K_chnl"/>
</dbReference>
<evidence type="ECO:0000256" key="3">
    <source>
        <dbReference type="ARBA" id="ARBA00022692"/>
    </source>
</evidence>
<feature type="transmembrane region" description="Helical" evidence="8">
    <location>
        <begin position="68"/>
        <end position="87"/>
    </location>
</feature>
<keyword evidence="3 8" id="KW-0812">Transmembrane</keyword>
<evidence type="ECO:0000259" key="9">
    <source>
        <dbReference type="Pfam" id="PF07885"/>
    </source>
</evidence>